<dbReference type="EMBL" id="JACMSC010000015">
    <property type="protein sequence ID" value="KAG6484733.1"/>
    <property type="molecule type" value="Genomic_DNA"/>
</dbReference>
<keyword evidence="9 10" id="KW-0927">Auxin signaling pathway</keyword>
<keyword evidence="14" id="KW-1185">Reference proteome</keyword>
<evidence type="ECO:0000256" key="9">
    <source>
        <dbReference type="ARBA" id="ARBA00023294"/>
    </source>
</evidence>
<dbReference type="Proteomes" id="UP000734854">
    <property type="component" value="Unassembled WGS sequence"/>
</dbReference>
<sequence length="282" mass="31623">MCLCSRYFREERNMDEDFKNRGRPQLLPYEQDLELRLGLPRGEDEPRAISTFKGLFSRACLFLFPPKNVSITLYHLPVSLGPKLKQQVGFLQLQSMEVKDEAHFASGSAYGSLTRTTTVLLVGWPPLSSFRKNLARSSSHRPPIESENEDVAVPKVEEPGNSKKNLLVKINMDGVPIGRKVDLNVHDSYEKLSLAVEELFVGLLAGNPHSEGKAAKQMFRGLLDGTGEYTLVYEDNEGDRMIVGDAPWTMFSSAIKRLRVMKTSDISALKFTLSPFGDITIR</sequence>
<name>A0A8J5FFW0_ZINOF</name>
<evidence type="ECO:0000256" key="8">
    <source>
        <dbReference type="ARBA" id="ARBA00023242"/>
    </source>
</evidence>
<feature type="domain" description="PB1" evidence="12">
    <location>
        <begin position="165"/>
        <end position="263"/>
    </location>
</feature>
<comment type="subunit">
    <text evidence="4 10">Homodimers and heterodimers.</text>
</comment>
<keyword evidence="8 10" id="KW-0539">Nucleus</keyword>
<dbReference type="PANTHER" id="PTHR31734:SF2">
    <property type="entry name" value="AUXIN-RESPONSIVE PROTEIN IAA26"/>
    <property type="match status" value="1"/>
</dbReference>
<evidence type="ECO:0000313" key="14">
    <source>
        <dbReference type="Proteomes" id="UP000734854"/>
    </source>
</evidence>
<dbReference type="GO" id="GO:0005634">
    <property type="term" value="C:nucleus"/>
    <property type="evidence" value="ECO:0007669"/>
    <property type="project" value="UniProtKB-SubCell"/>
</dbReference>
<dbReference type="FunFam" id="3.10.20.90:FF:000225">
    <property type="entry name" value="Auxin-responsive protein"/>
    <property type="match status" value="1"/>
</dbReference>
<dbReference type="PANTHER" id="PTHR31734">
    <property type="entry name" value="AUXIN-RESPONSIVE PROTEIN IAA17"/>
    <property type="match status" value="1"/>
</dbReference>
<dbReference type="PROSITE" id="PS51745">
    <property type="entry name" value="PB1"/>
    <property type="match status" value="1"/>
</dbReference>
<reference evidence="13 14" key="1">
    <citation type="submission" date="2020-08" db="EMBL/GenBank/DDBJ databases">
        <title>Plant Genome Project.</title>
        <authorList>
            <person name="Zhang R.-G."/>
        </authorList>
    </citation>
    <scope>NUCLEOTIDE SEQUENCE [LARGE SCALE GENOMIC DNA]</scope>
    <source>
        <tissue evidence="13">Rhizome</tissue>
    </source>
</reference>
<dbReference type="InterPro" id="IPR003311">
    <property type="entry name" value="AUX_IAA"/>
</dbReference>
<keyword evidence="6 10" id="KW-0805">Transcription regulation</keyword>
<dbReference type="InterPro" id="IPR053793">
    <property type="entry name" value="PB1-like"/>
</dbReference>
<comment type="function">
    <text evidence="1 10">Aux/IAA proteins are short-lived transcriptional factors that function as repressors of early auxin response genes at low auxin concentrations.</text>
</comment>
<feature type="region of interest" description="Disordered" evidence="11">
    <location>
        <begin position="135"/>
        <end position="158"/>
    </location>
</feature>
<evidence type="ECO:0000256" key="2">
    <source>
        <dbReference type="ARBA" id="ARBA00004123"/>
    </source>
</evidence>
<accession>A0A8J5FFW0</accession>
<dbReference type="InterPro" id="IPR033389">
    <property type="entry name" value="AUX/IAA_dom"/>
</dbReference>
<evidence type="ECO:0000256" key="10">
    <source>
        <dbReference type="RuleBase" id="RU004549"/>
    </source>
</evidence>
<comment type="similarity">
    <text evidence="3 10">Belongs to the Aux/IAA family.</text>
</comment>
<evidence type="ECO:0000256" key="4">
    <source>
        <dbReference type="ARBA" id="ARBA00011726"/>
    </source>
</evidence>
<evidence type="ECO:0000256" key="3">
    <source>
        <dbReference type="ARBA" id="ARBA00006728"/>
    </source>
</evidence>
<organism evidence="13 14">
    <name type="scientific">Zingiber officinale</name>
    <name type="common">Ginger</name>
    <name type="synonym">Amomum zingiber</name>
    <dbReference type="NCBI Taxonomy" id="94328"/>
    <lineage>
        <taxon>Eukaryota</taxon>
        <taxon>Viridiplantae</taxon>
        <taxon>Streptophyta</taxon>
        <taxon>Embryophyta</taxon>
        <taxon>Tracheophyta</taxon>
        <taxon>Spermatophyta</taxon>
        <taxon>Magnoliopsida</taxon>
        <taxon>Liliopsida</taxon>
        <taxon>Zingiberales</taxon>
        <taxon>Zingiberaceae</taxon>
        <taxon>Zingiber</taxon>
    </lineage>
</organism>
<dbReference type="SUPFAM" id="SSF54277">
    <property type="entry name" value="CAD &amp; PB1 domains"/>
    <property type="match status" value="1"/>
</dbReference>
<evidence type="ECO:0000256" key="6">
    <source>
        <dbReference type="ARBA" id="ARBA00023015"/>
    </source>
</evidence>
<dbReference type="GO" id="GO:0009734">
    <property type="term" value="P:auxin-activated signaling pathway"/>
    <property type="evidence" value="ECO:0007669"/>
    <property type="project" value="UniProtKB-UniRule"/>
</dbReference>
<keyword evidence="7 10" id="KW-0804">Transcription</keyword>
<dbReference type="GO" id="GO:0006355">
    <property type="term" value="P:regulation of DNA-templated transcription"/>
    <property type="evidence" value="ECO:0007669"/>
    <property type="project" value="InterPro"/>
</dbReference>
<dbReference type="Pfam" id="PF02309">
    <property type="entry name" value="AUX_IAA"/>
    <property type="match status" value="1"/>
</dbReference>
<dbReference type="Gene3D" id="3.10.20.90">
    <property type="entry name" value="Phosphatidylinositol 3-kinase Catalytic Subunit, Chain A, domain 1"/>
    <property type="match status" value="1"/>
</dbReference>
<evidence type="ECO:0000256" key="11">
    <source>
        <dbReference type="SAM" id="MobiDB-lite"/>
    </source>
</evidence>
<protein>
    <recommendedName>
        <fullName evidence="10">Auxin-responsive protein</fullName>
    </recommendedName>
</protein>
<proteinExistence type="inferred from homology"/>
<evidence type="ECO:0000256" key="5">
    <source>
        <dbReference type="ARBA" id="ARBA00022491"/>
    </source>
</evidence>
<keyword evidence="5 10" id="KW-0678">Repressor</keyword>
<evidence type="ECO:0000313" key="13">
    <source>
        <dbReference type="EMBL" id="KAG6484733.1"/>
    </source>
</evidence>
<gene>
    <name evidence="13" type="ORF">ZIOFF_053258</name>
</gene>
<evidence type="ECO:0000256" key="1">
    <source>
        <dbReference type="ARBA" id="ARBA00002159"/>
    </source>
</evidence>
<comment type="caution">
    <text evidence="13">The sequence shown here is derived from an EMBL/GenBank/DDBJ whole genome shotgun (WGS) entry which is preliminary data.</text>
</comment>
<evidence type="ECO:0000256" key="7">
    <source>
        <dbReference type="ARBA" id="ARBA00023163"/>
    </source>
</evidence>
<dbReference type="AlphaFoldDB" id="A0A8J5FFW0"/>
<comment type="subcellular location">
    <subcellularLocation>
        <location evidence="2 10">Nucleus</location>
    </subcellularLocation>
</comment>
<evidence type="ECO:0000259" key="12">
    <source>
        <dbReference type="PROSITE" id="PS51745"/>
    </source>
</evidence>